<comment type="caution">
    <text evidence="7">The sequence shown here is derived from an EMBL/GenBank/DDBJ whole genome shotgun (WGS) entry which is preliminary data.</text>
</comment>
<sequence length="436" mass="45698">MRAMRRWFRINNYFRGTTRAMTQDTATGQGPVVIVGAGHAGGSAAVALRQAGFAGPIALIGDEPHLPYQRPPLSKAWLKGEAADNALALKGDDWYAAHHIDLHLGVSASAVDPAARTVTLSDGVVLPYGALILATGARARPLPGVTEPLAGVLTLRSRADADALRQRLGPGKRLVIIGAGYVGLEVAASALAAGGAVTVLEREPRVLARVASPEMSDFFSRLHAARGVDLRTGVTVAGLESRDGAVTGVRLASGETLACNAVLVGIGAIPNVELAVAAGLACDDGVIVDGDARTSDPHIFAIGDVTRRPLALYERMTRLESVPSALEQAKQAANAITGRPAPASETPWFWSDQYEVKLQIAGLPFDADQRVTRGEPDSGHFAVFHLGAGRLLAVEAANAPQEFMAAKMMIHQRKSVDPALLADTAFTMKDVMAAAR</sequence>
<dbReference type="AlphaFoldDB" id="A0A4R2GTJ0"/>
<dbReference type="Gene3D" id="3.50.50.60">
    <property type="entry name" value="FAD/NAD(P)-binding domain"/>
    <property type="match status" value="2"/>
</dbReference>
<dbReference type="GO" id="GO:0051213">
    <property type="term" value="F:dioxygenase activity"/>
    <property type="evidence" value="ECO:0007669"/>
    <property type="project" value="UniProtKB-KW"/>
</dbReference>
<evidence type="ECO:0000259" key="5">
    <source>
        <dbReference type="Pfam" id="PF07992"/>
    </source>
</evidence>
<dbReference type="Gene3D" id="3.30.390.30">
    <property type="match status" value="1"/>
</dbReference>
<dbReference type="Proteomes" id="UP000294881">
    <property type="component" value="Unassembled WGS sequence"/>
</dbReference>
<dbReference type="PRINTS" id="PR00411">
    <property type="entry name" value="PNDRDTASEI"/>
</dbReference>
<dbReference type="InterPro" id="IPR028202">
    <property type="entry name" value="Reductase_C"/>
</dbReference>
<keyword evidence="4" id="KW-0560">Oxidoreductase</keyword>
<evidence type="ECO:0000256" key="4">
    <source>
        <dbReference type="ARBA" id="ARBA00023002"/>
    </source>
</evidence>
<protein>
    <submittedName>
        <fullName evidence="7">3-phenylpropionate/trans-cinnamate dioxygenase ferredoxin reductase subunit</fullName>
    </submittedName>
</protein>
<gene>
    <name evidence="7" type="ORF">EV666_10742</name>
</gene>
<dbReference type="Pfam" id="PF14759">
    <property type="entry name" value="Reductase_C"/>
    <property type="match status" value="1"/>
</dbReference>
<dbReference type="InterPro" id="IPR036188">
    <property type="entry name" value="FAD/NAD-bd_sf"/>
</dbReference>
<dbReference type="PRINTS" id="PR00368">
    <property type="entry name" value="FADPNR"/>
</dbReference>
<proteinExistence type="predicted"/>
<dbReference type="PANTHER" id="PTHR43557:SF2">
    <property type="entry name" value="RIESKE DOMAIN-CONTAINING PROTEIN-RELATED"/>
    <property type="match status" value="1"/>
</dbReference>
<evidence type="ECO:0000313" key="8">
    <source>
        <dbReference type="Proteomes" id="UP000294881"/>
    </source>
</evidence>
<evidence type="ECO:0000259" key="6">
    <source>
        <dbReference type="Pfam" id="PF14759"/>
    </source>
</evidence>
<comment type="cofactor">
    <cofactor evidence="1">
        <name>FAD</name>
        <dbReference type="ChEBI" id="CHEBI:57692"/>
    </cofactor>
</comment>
<keyword evidence="8" id="KW-1185">Reference proteome</keyword>
<dbReference type="InterPro" id="IPR016156">
    <property type="entry name" value="FAD/NAD-linked_Rdtase_dimer_sf"/>
</dbReference>
<name>A0A4R2GTJ0_9HYPH</name>
<organism evidence="7 8">
    <name type="scientific">Camelimonas lactis</name>
    <dbReference type="NCBI Taxonomy" id="659006"/>
    <lineage>
        <taxon>Bacteria</taxon>
        <taxon>Pseudomonadati</taxon>
        <taxon>Pseudomonadota</taxon>
        <taxon>Alphaproteobacteria</taxon>
        <taxon>Hyphomicrobiales</taxon>
        <taxon>Chelatococcaceae</taxon>
        <taxon>Camelimonas</taxon>
    </lineage>
</organism>
<dbReference type="InterPro" id="IPR050446">
    <property type="entry name" value="FAD-oxidoreductase/Apoptosis"/>
</dbReference>
<dbReference type="Pfam" id="PF07992">
    <property type="entry name" value="Pyr_redox_2"/>
    <property type="match status" value="1"/>
</dbReference>
<dbReference type="InterPro" id="IPR023753">
    <property type="entry name" value="FAD/NAD-binding_dom"/>
</dbReference>
<keyword evidence="2" id="KW-0285">Flavoprotein</keyword>
<dbReference type="GO" id="GO:0005737">
    <property type="term" value="C:cytoplasm"/>
    <property type="evidence" value="ECO:0007669"/>
    <property type="project" value="TreeGrafter"/>
</dbReference>
<dbReference type="PANTHER" id="PTHR43557">
    <property type="entry name" value="APOPTOSIS-INDUCING FACTOR 1"/>
    <property type="match status" value="1"/>
</dbReference>
<keyword evidence="3" id="KW-0274">FAD</keyword>
<feature type="domain" description="FAD/NAD(P)-binding" evidence="5">
    <location>
        <begin position="32"/>
        <end position="329"/>
    </location>
</feature>
<feature type="domain" description="Reductase C-terminal" evidence="6">
    <location>
        <begin position="348"/>
        <end position="431"/>
    </location>
</feature>
<dbReference type="GO" id="GO:0016651">
    <property type="term" value="F:oxidoreductase activity, acting on NAD(P)H"/>
    <property type="evidence" value="ECO:0007669"/>
    <property type="project" value="TreeGrafter"/>
</dbReference>
<dbReference type="SUPFAM" id="SSF55424">
    <property type="entry name" value="FAD/NAD-linked reductases, dimerisation (C-terminal) domain"/>
    <property type="match status" value="1"/>
</dbReference>
<keyword evidence="7" id="KW-0223">Dioxygenase</keyword>
<evidence type="ECO:0000313" key="7">
    <source>
        <dbReference type="EMBL" id="TCO13016.1"/>
    </source>
</evidence>
<evidence type="ECO:0000256" key="1">
    <source>
        <dbReference type="ARBA" id="ARBA00001974"/>
    </source>
</evidence>
<accession>A0A4R2GTJ0</accession>
<reference evidence="7 8" key="1">
    <citation type="submission" date="2019-03" db="EMBL/GenBank/DDBJ databases">
        <title>Genomic Encyclopedia of Type Strains, Phase IV (KMG-IV): sequencing the most valuable type-strain genomes for metagenomic binning, comparative biology and taxonomic classification.</title>
        <authorList>
            <person name="Goeker M."/>
        </authorList>
    </citation>
    <scope>NUCLEOTIDE SEQUENCE [LARGE SCALE GENOMIC DNA]</scope>
    <source>
        <strain evidence="7 8">DSM 22958</strain>
    </source>
</reference>
<evidence type="ECO:0000256" key="2">
    <source>
        <dbReference type="ARBA" id="ARBA00022630"/>
    </source>
</evidence>
<dbReference type="SUPFAM" id="SSF51905">
    <property type="entry name" value="FAD/NAD(P)-binding domain"/>
    <property type="match status" value="2"/>
</dbReference>
<dbReference type="EMBL" id="SLWL01000007">
    <property type="protein sequence ID" value="TCO13016.1"/>
    <property type="molecule type" value="Genomic_DNA"/>
</dbReference>
<evidence type="ECO:0000256" key="3">
    <source>
        <dbReference type="ARBA" id="ARBA00022827"/>
    </source>
</evidence>